<gene>
    <name evidence="2" type="ORF">BOVATA_048730</name>
</gene>
<sequence>MATAIKLDTLKECLQFLEWLHKDKKNGVKTKVATQLSNRLTGKYNNVDHQQIQQALSQFLTNVSKFHNKLCNKANQKQIGSNPNAVLDALLECIPKFLAAMYFLRYNVDPGFSKLDGGGWQNYEPVGTSRIMARQLEKYLTAPLGSKEYGVIPGGFSYNELKGGRYGYRQGSDMANHLEQICEKRDGQYFRDVFSTSVLLPTSGAQESNTANALALVRTFCGIVAEEAKKGTGGGQLISKLNEHFHEDKRICWNNLKEHCAELQKQFSKIFTSQRFSFTGFGREVKDLKEEEFAKETAKWLRDNLATVKTNLVKIKIDETTMKNTADYFTKNLFPYGFTFDRYNFGSGMTPRTILNDNWRSVINELRKPSDGLHKLKTILEGQECPPEKKDDEKESDKEAEGTSNQGKKTEGTPNQGKKSEGAQNQGKKSEGAQNQGKKSEGAQNQGKKTEPSPDQNNGQSEENLPM</sequence>
<feature type="region of interest" description="Disordered" evidence="1">
    <location>
        <begin position="379"/>
        <end position="467"/>
    </location>
</feature>
<dbReference type="Proteomes" id="UP000236319">
    <property type="component" value="Unassembled WGS sequence"/>
</dbReference>
<keyword evidence="3" id="KW-1185">Reference proteome</keyword>
<dbReference type="GeneID" id="39877150"/>
<accession>A0A2H6KK70</accession>
<protein>
    <submittedName>
        <fullName evidence="2">Ribosome-binding protein 1, putative</fullName>
    </submittedName>
</protein>
<proteinExistence type="predicted"/>
<dbReference type="VEuPathDB" id="PiroplasmaDB:BOVATA_048730"/>
<comment type="caution">
    <text evidence="2">The sequence shown here is derived from an EMBL/GenBank/DDBJ whole genome shotgun (WGS) entry which is preliminary data.</text>
</comment>
<dbReference type="AlphaFoldDB" id="A0A2H6KK70"/>
<feature type="compositionally biased region" description="Polar residues" evidence="1">
    <location>
        <begin position="402"/>
        <end position="467"/>
    </location>
</feature>
<organism evidence="2 3">
    <name type="scientific">Babesia ovata</name>
    <dbReference type="NCBI Taxonomy" id="189622"/>
    <lineage>
        <taxon>Eukaryota</taxon>
        <taxon>Sar</taxon>
        <taxon>Alveolata</taxon>
        <taxon>Apicomplexa</taxon>
        <taxon>Aconoidasida</taxon>
        <taxon>Piroplasmida</taxon>
        <taxon>Babesiidae</taxon>
        <taxon>Babesia</taxon>
    </lineage>
</organism>
<evidence type="ECO:0000313" key="3">
    <source>
        <dbReference type="Proteomes" id="UP000236319"/>
    </source>
</evidence>
<dbReference type="RefSeq" id="XP_028869623.1">
    <property type="nucleotide sequence ID" value="XM_029013790.1"/>
</dbReference>
<feature type="compositionally biased region" description="Basic and acidic residues" evidence="1">
    <location>
        <begin position="386"/>
        <end position="401"/>
    </location>
</feature>
<evidence type="ECO:0000313" key="2">
    <source>
        <dbReference type="EMBL" id="GBE63380.1"/>
    </source>
</evidence>
<name>A0A2H6KK70_9APIC</name>
<reference evidence="2 3" key="1">
    <citation type="journal article" date="2017" name="BMC Genomics">
        <title>Whole-genome assembly of Babesia ovata and comparative genomics between closely related pathogens.</title>
        <authorList>
            <person name="Yamagishi J."/>
            <person name="Asada M."/>
            <person name="Hakimi H."/>
            <person name="Tanaka T.Q."/>
            <person name="Sugimoto C."/>
            <person name="Kawazu S."/>
        </authorList>
    </citation>
    <scope>NUCLEOTIDE SEQUENCE [LARGE SCALE GENOMIC DNA]</scope>
    <source>
        <strain evidence="2 3">Miyake</strain>
    </source>
</reference>
<dbReference type="OrthoDB" id="366931at2759"/>
<dbReference type="EMBL" id="BDSA01000038">
    <property type="protein sequence ID" value="GBE63380.1"/>
    <property type="molecule type" value="Genomic_DNA"/>
</dbReference>
<evidence type="ECO:0000256" key="1">
    <source>
        <dbReference type="SAM" id="MobiDB-lite"/>
    </source>
</evidence>